<dbReference type="KEGG" id="cre:CHLRE_02g102276v5"/>
<accession>A0A2K3E2E0</accession>
<dbReference type="AlphaFoldDB" id="A0A2K3E2E0"/>
<reference evidence="1 2" key="1">
    <citation type="journal article" date="2007" name="Science">
        <title>The Chlamydomonas genome reveals the evolution of key animal and plant functions.</title>
        <authorList>
            <person name="Merchant S.S."/>
            <person name="Prochnik S.E."/>
            <person name="Vallon O."/>
            <person name="Harris E.H."/>
            <person name="Karpowicz S.J."/>
            <person name="Witman G.B."/>
            <person name="Terry A."/>
            <person name="Salamov A."/>
            <person name="Fritz-Laylin L.K."/>
            <person name="Marechal-Drouard L."/>
            <person name="Marshall W.F."/>
            <person name="Qu L.H."/>
            <person name="Nelson D.R."/>
            <person name="Sanderfoot A.A."/>
            <person name="Spalding M.H."/>
            <person name="Kapitonov V.V."/>
            <person name="Ren Q."/>
            <person name="Ferris P."/>
            <person name="Lindquist E."/>
            <person name="Shapiro H."/>
            <person name="Lucas S.M."/>
            <person name="Grimwood J."/>
            <person name="Schmutz J."/>
            <person name="Cardol P."/>
            <person name="Cerutti H."/>
            <person name="Chanfreau G."/>
            <person name="Chen C.L."/>
            <person name="Cognat V."/>
            <person name="Croft M.T."/>
            <person name="Dent R."/>
            <person name="Dutcher S."/>
            <person name="Fernandez E."/>
            <person name="Fukuzawa H."/>
            <person name="Gonzalez-Ballester D."/>
            <person name="Gonzalez-Halphen D."/>
            <person name="Hallmann A."/>
            <person name="Hanikenne M."/>
            <person name="Hippler M."/>
            <person name="Inwood W."/>
            <person name="Jabbari K."/>
            <person name="Kalanon M."/>
            <person name="Kuras R."/>
            <person name="Lefebvre P.A."/>
            <person name="Lemaire S.D."/>
            <person name="Lobanov A.V."/>
            <person name="Lohr M."/>
            <person name="Manuell A."/>
            <person name="Meier I."/>
            <person name="Mets L."/>
            <person name="Mittag M."/>
            <person name="Mittelmeier T."/>
            <person name="Moroney J.V."/>
            <person name="Moseley J."/>
            <person name="Napoli C."/>
            <person name="Nedelcu A.M."/>
            <person name="Niyogi K."/>
            <person name="Novoselov S.V."/>
            <person name="Paulsen I.T."/>
            <person name="Pazour G."/>
            <person name="Purton S."/>
            <person name="Ral J.P."/>
            <person name="Riano-Pachon D.M."/>
            <person name="Riekhof W."/>
            <person name="Rymarquis L."/>
            <person name="Schroda M."/>
            <person name="Stern D."/>
            <person name="Umen J."/>
            <person name="Willows R."/>
            <person name="Wilson N."/>
            <person name="Zimmer S.L."/>
            <person name="Allmer J."/>
            <person name="Balk J."/>
            <person name="Bisova K."/>
            <person name="Chen C.J."/>
            <person name="Elias M."/>
            <person name="Gendler K."/>
            <person name="Hauser C."/>
            <person name="Lamb M.R."/>
            <person name="Ledford H."/>
            <person name="Long J.C."/>
            <person name="Minagawa J."/>
            <person name="Page M.D."/>
            <person name="Pan J."/>
            <person name="Pootakham W."/>
            <person name="Roje S."/>
            <person name="Rose A."/>
            <person name="Stahlberg E."/>
            <person name="Terauchi A.M."/>
            <person name="Yang P."/>
            <person name="Ball S."/>
            <person name="Bowler C."/>
            <person name="Dieckmann C.L."/>
            <person name="Gladyshev V.N."/>
            <person name="Green P."/>
            <person name="Jorgensen R."/>
            <person name="Mayfield S."/>
            <person name="Mueller-Roeber B."/>
            <person name="Rajamani S."/>
            <person name="Sayre R.T."/>
            <person name="Brokstein P."/>
            <person name="Dubchak I."/>
            <person name="Goodstein D."/>
            <person name="Hornick L."/>
            <person name="Huang Y.W."/>
            <person name="Jhaveri J."/>
            <person name="Luo Y."/>
            <person name="Martinez D."/>
            <person name="Ngau W.C."/>
            <person name="Otillar B."/>
            <person name="Poliakov A."/>
            <person name="Porter A."/>
            <person name="Szajkowski L."/>
            <person name="Werner G."/>
            <person name="Zhou K."/>
            <person name="Grigoriev I.V."/>
            <person name="Rokhsar D.S."/>
            <person name="Grossman A.R."/>
        </authorList>
    </citation>
    <scope>NUCLEOTIDE SEQUENCE [LARGE SCALE GENOMIC DNA]</scope>
    <source>
        <strain evidence="2">CC-503</strain>
        <strain evidence="1">CC-503 cw92 mt+</strain>
    </source>
</reference>
<organism evidence="1 2">
    <name type="scientific">Chlamydomonas reinhardtii</name>
    <name type="common">Chlamydomonas smithii</name>
    <dbReference type="NCBI Taxonomy" id="3055"/>
    <lineage>
        <taxon>Eukaryota</taxon>
        <taxon>Viridiplantae</taxon>
        <taxon>Chlorophyta</taxon>
        <taxon>core chlorophytes</taxon>
        <taxon>Chlorophyceae</taxon>
        <taxon>CS clade</taxon>
        <taxon>Chlamydomonadales</taxon>
        <taxon>Chlamydomonadaceae</taxon>
        <taxon>Chlamydomonas</taxon>
    </lineage>
</organism>
<name>A0A2K3E2E0_CHLRE</name>
<dbReference type="Gramene" id="PNW86944">
    <property type="protein sequence ID" value="PNW86944"/>
    <property type="gene ID" value="CHLRE_02g102276v5"/>
</dbReference>
<evidence type="ECO:0000313" key="2">
    <source>
        <dbReference type="Proteomes" id="UP000006906"/>
    </source>
</evidence>
<sequence>MKQCLESMLTHVWHSSCTKSRTQPVLPHATFKARPTLVPHWHANMEVASSCWRHAREATW</sequence>
<dbReference type="EMBL" id="CM008963">
    <property type="protein sequence ID" value="PNW86944.1"/>
    <property type="molecule type" value="Genomic_DNA"/>
</dbReference>
<dbReference type="Proteomes" id="UP000006906">
    <property type="component" value="Chromosome 2"/>
</dbReference>
<protein>
    <submittedName>
        <fullName evidence="1">Uncharacterized protein</fullName>
    </submittedName>
</protein>
<dbReference type="RefSeq" id="XP_042927376.1">
    <property type="nucleotide sequence ID" value="XM_043059740.1"/>
</dbReference>
<dbReference type="RefSeq" id="XP_042927375.1">
    <property type="nucleotide sequence ID" value="XM_043059739.1"/>
</dbReference>
<dbReference type="GeneID" id="66052431"/>
<reference evidence="1" key="2">
    <citation type="submission" date="2017-07" db="EMBL/GenBank/DDBJ databases">
        <title>WGS assembly of Chlamydomonas reinhardtii.</title>
        <authorList>
            <consortium name="Chlamydomonas Annotation Team"/>
            <consortium name="JGI Annotation Team"/>
            <person name="Merchant S.S."/>
            <person name="Prochnik S.E."/>
            <person name="Vallon O."/>
            <person name="Harris E.H."/>
            <person name="Karpowicz S.J."/>
            <person name="Witman G.B."/>
            <person name="Terry A."/>
            <person name="Salamov A."/>
            <person name="Fritz-Laylin L.K."/>
            <person name="Marechal-Drouard L."/>
            <person name="Marshall W.F."/>
            <person name="Qu L.H."/>
            <person name="Nelson D.R."/>
            <person name="Sanderfoot A.A."/>
            <person name="Spalding M.H."/>
            <person name="Kapitonov V.V."/>
            <person name="Ren Q."/>
            <person name="Ferris P."/>
            <person name="Lindquist E."/>
            <person name="Shapiro H."/>
            <person name="Lucas S.M."/>
            <person name="Grimwood J."/>
            <person name="Schmutz J."/>
            <person name="Grigoriev I.V."/>
            <person name="Rokhsar D.S."/>
        </authorList>
    </citation>
    <scope>NUCLEOTIDE SEQUENCE</scope>
    <source>
        <strain evidence="1">CC-503 cw92 mt+</strain>
    </source>
</reference>
<gene>
    <name evidence="1" type="ORF">CHLRE_02g102276v5</name>
</gene>
<keyword evidence="2" id="KW-1185">Reference proteome</keyword>
<proteinExistence type="predicted"/>
<dbReference type="Gramene" id="PNW86943">
    <property type="protein sequence ID" value="PNW86943"/>
    <property type="gene ID" value="CHLRE_02g102276v5"/>
</dbReference>
<evidence type="ECO:0000313" key="1">
    <source>
        <dbReference type="EMBL" id="PNW86943.1"/>
    </source>
</evidence>
<dbReference type="EMBL" id="CM008963">
    <property type="protein sequence ID" value="PNW86943.1"/>
    <property type="molecule type" value="Genomic_DNA"/>
</dbReference>